<evidence type="ECO:0000313" key="2">
    <source>
        <dbReference type="EMBL" id="PIM03244.1"/>
    </source>
</evidence>
<dbReference type="Proteomes" id="UP000236343">
    <property type="component" value="Unassembled WGS sequence"/>
</dbReference>
<evidence type="ECO:0000313" key="3">
    <source>
        <dbReference type="Proteomes" id="UP000236343"/>
    </source>
</evidence>
<feature type="region of interest" description="Disordered" evidence="1">
    <location>
        <begin position="503"/>
        <end position="548"/>
    </location>
</feature>
<reference evidence="2 3" key="1">
    <citation type="journal article" date="2016" name="Nat. Commun.">
        <title>Local admixture of amplified and diversified secreted pathogenesis determinants shapes mosaic Toxoplasma gondii genomes.</title>
        <authorList>
            <person name="Lorenzi H."/>
            <person name="Khan A."/>
            <person name="Behnke M.S."/>
            <person name="Namasivayam S."/>
            <person name="Swapna L.S."/>
            <person name="Hadjithomas M."/>
            <person name="Karamycheva S."/>
            <person name="Pinney D."/>
            <person name="Brunk B.P."/>
            <person name="Ajioka J.W."/>
            <person name="Ajzenberg D."/>
            <person name="Boothroyd J.C."/>
            <person name="Boyle J.P."/>
            <person name="Darde M.L."/>
            <person name="Diaz-Miranda M.A."/>
            <person name="Dubey J.P."/>
            <person name="Fritz H.M."/>
            <person name="Gennari S.M."/>
            <person name="Gregory B.D."/>
            <person name="Kim K."/>
            <person name="Saeij J.P."/>
            <person name="Su C."/>
            <person name="White M.W."/>
            <person name="Zhu X.Q."/>
            <person name="Howe D.K."/>
            <person name="Rosenthal B.M."/>
            <person name="Grigg M.E."/>
            <person name="Parkinson J."/>
            <person name="Liu L."/>
            <person name="Kissinger J.C."/>
            <person name="Roos D.S."/>
            <person name="Sibley L.D."/>
        </authorList>
    </citation>
    <scope>NUCLEOTIDE SEQUENCE [LARGE SCALE GENOMIC DNA]</scope>
    <source>
        <strain evidence="2 3">COUG</strain>
    </source>
</reference>
<feature type="compositionally biased region" description="Basic and acidic residues" evidence="1">
    <location>
        <begin position="259"/>
        <end position="269"/>
    </location>
</feature>
<protein>
    <submittedName>
        <fullName evidence="2">Uncharacterized protein</fullName>
    </submittedName>
</protein>
<name>A0A2G8Y7K6_TOXGO</name>
<evidence type="ECO:0000256" key="1">
    <source>
        <dbReference type="SAM" id="MobiDB-lite"/>
    </source>
</evidence>
<organism evidence="2 3">
    <name type="scientific">Toxoplasma gondii COUG</name>
    <dbReference type="NCBI Taxonomy" id="1074873"/>
    <lineage>
        <taxon>Eukaryota</taxon>
        <taxon>Sar</taxon>
        <taxon>Alveolata</taxon>
        <taxon>Apicomplexa</taxon>
        <taxon>Conoidasida</taxon>
        <taxon>Coccidia</taxon>
        <taxon>Eucoccidiorida</taxon>
        <taxon>Eimeriorina</taxon>
        <taxon>Sarcocystidae</taxon>
        <taxon>Toxoplasma</taxon>
    </lineage>
</organism>
<sequence>MTLPDEDENILFSEVADFSLFSLPGRRSAANRSDAAAPPSISDLLGVKDVHDDEEVGSAIWEAYDRLFSKVSNAVCSSSGSSVSSSSSSCSSASCVASPGGSPVRAAFVHIFCSRENVCDGFRVLYSFAFEAETGERSHEASQVVAALALCLLRCPACVVAYVCGCRQFLLALGRSRGGSQEEARLNSQATAASADDLTDVEDSEEARSFCARLQQKLLAWDLLRLLPVLAADRDCRDEENRQEDAAEQTSVEAGTRASRSETPPDIHARAAAPATTDGGENREIHMEIPLPRQTATDTRDVTRFSLWTTSEETEEEKGPFLDEEERLAVCRHTPSLSAGIPSTEDACRQEFRTTHLQGLLERLSQKRFFSNSSDPGRLVSATCYPPVPSTPSPAASSSPRSSCLSAPLASTSPLASSSCSSSESSSSTSSSYFASSSSCFSLRYSTVCALLEVLLDSARLLYVDFPLSLDSLQEDLRDFGSSLPALLLPLLRQRVLCLSPGEGRGGGRNSGRGELVERTGMERKRWRDKLEGRQKEQRQRRDATTTE</sequence>
<feature type="compositionally biased region" description="Basic and acidic residues" evidence="1">
    <location>
        <begin position="515"/>
        <end position="548"/>
    </location>
</feature>
<proteinExistence type="predicted"/>
<dbReference type="AlphaFoldDB" id="A0A2G8Y7K6"/>
<feature type="region of interest" description="Disordered" evidence="1">
    <location>
        <begin position="238"/>
        <end position="302"/>
    </location>
</feature>
<dbReference type="EMBL" id="AGQR02000832">
    <property type="protein sequence ID" value="PIM03244.1"/>
    <property type="molecule type" value="Genomic_DNA"/>
</dbReference>
<gene>
    <name evidence="2" type="ORF">TGCOUG_392280</name>
</gene>
<dbReference type="VEuPathDB" id="ToxoDB:TGCOUG_392280"/>
<accession>A0A2G8Y7K6</accession>
<comment type="caution">
    <text evidence="2">The sequence shown here is derived from an EMBL/GenBank/DDBJ whole genome shotgun (WGS) entry which is preliminary data.</text>
</comment>